<organism evidence="2 3">
    <name type="scientific">Streptosporangium carneum</name>
    <dbReference type="NCBI Taxonomy" id="47481"/>
    <lineage>
        <taxon>Bacteria</taxon>
        <taxon>Bacillati</taxon>
        <taxon>Actinomycetota</taxon>
        <taxon>Actinomycetes</taxon>
        <taxon>Streptosporangiales</taxon>
        <taxon>Streptosporangiaceae</taxon>
        <taxon>Streptosporangium</taxon>
    </lineage>
</organism>
<evidence type="ECO:0000256" key="1">
    <source>
        <dbReference type="SAM" id="Coils"/>
    </source>
</evidence>
<sequence length="536" mass="60507">MAAWRIKRNARQAAIRSGGAGADPVAEGWAALGVHGGDTIGELHRAISALLDDSAPPAEDLETIRGSLEGAPDPSLPTAVRSALVTVPPRLLIKNLGELLQAGMPWITDVGRRKVQLLSFDHPLAGVVRLPGDDVLEGGAKWRLYLAALGHPARVTTAEVTRIIPDLPLTVVDDFIDLGLLGEREQPWRLRPDPDESLYLRARLTPDSIERQDATTLGWAEIERRHAFLEGDELLDGADLFSLLAAFWRGETDITLRTRLSSGGRALYDEITVGAQTGRWPQRIVTDRGLWPLLTAHWTPSESVNPKLSEFHAWRALYNCYRWILMGWFDRAKPQVEGLLEASNETDGKRERLLPDAMRAEIHTMAAYLAQENNELEFAIKLLEMAQDTHPEVRENLRRLRERRALTMNNRDHWENPYLMLGVPHGDPGWEDQWRDLRKELNHDVDRLTHINAAKRRLMHAERHGADFYVLPLEESSLHLSRERSAALLPPVEPLHRRTSQSKPEDFDPLRVNATRSLLDDFEFSMPKNTEPSDEA</sequence>
<comment type="caution">
    <text evidence="2">The sequence shown here is derived from an EMBL/GenBank/DDBJ whole genome shotgun (WGS) entry which is preliminary data.</text>
</comment>
<evidence type="ECO:0000313" key="3">
    <source>
        <dbReference type="Proteomes" id="UP001143474"/>
    </source>
</evidence>
<name>A0A9W6MBK6_9ACTN</name>
<dbReference type="Proteomes" id="UP001143474">
    <property type="component" value="Unassembled WGS sequence"/>
</dbReference>
<dbReference type="AlphaFoldDB" id="A0A9W6MBK6"/>
<reference evidence="2" key="1">
    <citation type="journal article" date="2014" name="Int. J. Syst. Evol. Microbiol.">
        <title>Complete genome sequence of Corynebacterium casei LMG S-19264T (=DSM 44701T), isolated from a smear-ripened cheese.</title>
        <authorList>
            <consortium name="US DOE Joint Genome Institute (JGI-PGF)"/>
            <person name="Walter F."/>
            <person name="Albersmeier A."/>
            <person name="Kalinowski J."/>
            <person name="Ruckert C."/>
        </authorList>
    </citation>
    <scope>NUCLEOTIDE SEQUENCE</scope>
    <source>
        <strain evidence="2">VKM Ac-2007</strain>
    </source>
</reference>
<accession>A0A9W6MBK6</accession>
<feature type="coiled-coil region" evidence="1">
    <location>
        <begin position="369"/>
        <end position="403"/>
    </location>
</feature>
<evidence type="ECO:0000313" key="2">
    <source>
        <dbReference type="EMBL" id="GLK08216.1"/>
    </source>
</evidence>
<dbReference type="EMBL" id="BSEV01000002">
    <property type="protein sequence ID" value="GLK08216.1"/>
    <property type="molecule type" value="Genomic_DNA"/>
</dbReference>
<keyword evidence="3" id="KW-1185">Reference proteome</keyword>
<protein>
    <submittedName>
        <fullName evidence="2">Uncharacterized protein</fullName>
    </submittedName>
</protein>
<proteinExistence type="predicted"/>
<gene>
    <name evidence="2" type="ORF">GCM10017600_16210</name>
</gene>
<reference evidence="2" key="2">
    <citation type="submission" date="2023-01" db="EMBL/GenBank/DDBJ databases">
        <authorList>
            <person name="Sun Q."/>
            <person name="Evtushenko L."/>
        </authorList>
    </citation>
    <scope>NUCLEOTIDE SEQUENCE</scope>
    <source>
        <strain evidence="2">VKM Ac-2007</strain>
    </source>
</reference>
<keyword evidence="1" id="KW-0175">Coiled coil</keyword>
<dbReference type="RefSeq" id="WP_271216722.1">
    <property type="nucleotide sequence ID" value="NZ_BAAAVD010000044.1"/>
</dbReference>